<organism evidence="1 2">
    <name type="scientific">Desulfosalsimonas propionicica</name>
    <dbReference type="NCBI Taxonomy" id="332175"/>
    <lineage>
        <taxon>Bacteria</taxon>
        <taxon>Pseudomonadati</taxon>
        <taxon>Thermodesulfobacteriota</taxon>
        <taxon>Desulfobacteria</taxon>
        <taxon>Desulfobacterales</taxon>
        <taxon>Desulfosalsimonadaceae</taxon>
        <taxon>Desulfosalsimonas</taxon>
    </lineage>
</organism>
<gene>
    <name evidence="1" type="ORF">HNR65_000644</name>
</gene>
<evidence type="ECO:0000313" key="2">
    <source>
        <dbReference type="Proteomes" id="UP000525298"/>
    </source>
</evidence>
<keyword evidence="2" id="KW-1185">Reference proteome</keyword>
<dbReference type="EMBL" id="JACDUS010000001">
    <property type="protein sequence ID" value="MBA2880337.1"/>
    <property type="molecule type" value="Genomic_DNA"/>
</dbReference>
<reference evidence="1 2" key="1">
    <citation type="submission" date="2020-07" db="EMBL/GenBank/DDBJ databases">
        <title>Genomic Encyclopedia of Type Strains, Phase IV (KMG-IV): sequencing the most valuable type-strain genomes for metagenomic binning, comparative biology and taxonomic classification.</title>
        <authorList>
            <person name="Goeker M."/>
        </authorList>
    </citation>
    <scope>NUCLEOTIDE SEQUENCE [LARGE SCALE GENOMIC DNA]</scope>
    <source>
        <strain evidence="1 2">DSM 17721</strain>
    </source>
</reference>
<accession>A0A7W0HJN0</accession>
<dbReference type="AlphaFoldDB" id="A0A7W0HJN0"/>
<protein>
    <submittedName>
        <fullName evidence="1">Uncharacterized protein</fullName>
    </submittedName>
</protein>
<dbReference type="Proteomes" id="UP000525298">
    <property type="component" value="Unassembled WGS sequence"/>
</dbReference>
<dbReference type="RefSeq" id="WP_181549980.1">
    <property type="nucleotide sequence ID" value="NZ_JACDUS010000001.1"/>
</dbReference>
<sequence>MYIFPKYNGAVKSFLPRPLLLQEGSPAAGVSFFAPDRLRIQPMPSLKISKTRPVGLKQFEIF</sequence>
<name>A0A7W0HJN0_9BACT</name>
<proteinExistence type="predicted"/>
<evidence type="ECO:0000313" key="1">
    <source>
        <dbReference type="EMBL" id="MBA2880337.1"/>
    </source>
</evidence>
<comment type="caution">
    <text evidence="1">The sequence shown here is derived from an EMBL/GenBank/DDBJ whole genome shotgun (WGS) entry which is preliminary data.</text>
</comment>